<accession>A0A251ZTA0</accession>
<protein>
    <submittedName>
        <fullName evidence="2">Uncharacterized protein</fullName>
    </submittedName>
</protein>
<dbReference type="EMBL" id="JOPB01000011">
    <property type="protein sequence ID" value="OUI77881.1"/>
    <property type="molecule type" value="Genomic_DNA"/>
</dbReference>
<gene>
    <name evidence="2" type="ORF">HK18_00545</name>
</gene>
<evidence type="ECO:0000313" key="3">
    <source>
        <dbReference type="Proteomes" id="UP000194946"/>
    </source>
</evidence>
<dbReference type="Proteomes" id="UP000194946">
    <property type="component" value="Unassembled WGS sequence"/>
</dbReference>
<comment type="caution">
    <text evidence="2">The sequence shown here is derived from an EMBL/GenBank/DDBJ whole genome shotgun (WGS) entry which is preliminary data.</text>
</comment>
<evidence type="ECO:0000313" key="2">
    <source>
        <dbReference type="EMBL" id="OUI77881.1"/>
    </source>
</evidence>
<keyword evidence="1" id="KW-0472">Membrane</keyword>
<keyword evidence="3" id="KW-1185">Reference proteome</keyword>
<organism evidence="2 3">
    <name type="scientific">Commensalibacter intestini</name>
    <dbReference type="NCBI Taxonomy" id="479936"/>
    <lineage>
        <taxon>Bacteria</taxon>
        <taxon>Pseudomonadati</taxon>
        <taxon>Pseudomonadota</taxon>
        <taxon>Alphaproteobacteria</taxon>
        <taxon>Acetobacterales</taxon>
        <taxon>Acetobacteraceae</taxon>
    </lineage>
</organism>
<dbReference type="AlphaFoldDB" id="A0A251ZTA0"/>
<name>A0A251ZTA0_9PROT</name>
<keyword evidence="1" id="KW-1133">Transmembrane helix</keyword>
<feature type="transmembrane region" description="Helical" evidence="1">
    <location>
        <begin position="7"/>
        <end position="33"/>
    </location>
</feature>
<feature type="transmembrane region" description="Helical" evidence="1">
    <location>
        <begin position="53"/>
        <end position="73"/>
    </location>
</feature>
<dbReference type="RefSeq" id="WP_040364049.1">
    <property type="nucleotide sequence ID" value="NZ_JOPB01000011.1"/>
</dbReference>
<reference evidence="3" key="1">
    <citation type="submission" date="2014-06" db="EMBL/GenBank/DDBJ databases">
        <authorList>
            <person name="Winans N.J."/>
            <person name="Newell P.D."/>
            <person name="Douglas A.E."/>
        </authorList>
    </citation>
    <scope>NUCLEOTIDE SEQUENCE [LARGE SCALE GENOMIC DNA]</scope>
    <source>
        <strain evidence="3">DmL_052</strain>
    </source>
</reference>
<proteinExistence type="predicted"/>
<keyword evidence="1" id="KW-0812">Transmembrane</keyword>
<sequence length="98" mass="11636">MHSIHRFLYGTIIGSLIVWTIYLLTIDFYSIFFVTYQYKHIIHIPFPRNWFNLYFLATINLVTVLVISCSAFITQFKNIKFIPVPIYPLESVEEEIQA</sequence>
<evidence type="ECO:0000256" key="1">
    <source>
        <dbReference type="SAM" id="Phobius"/>
    </source>
</evidence>